<name>A0ACC1CM77_9NEOP</name>
<dbReference type="Proteomes" id="UP000824533">
    <property type="component" value="Linkage Group LG21"/>
</dbReference>
<comment type="caution">
    <text evidence="1">The sequence shown here is derived from an EMBL/GenBank/DDBJ whole genome shotgun (WGS) entry which is preliminary data.</text>
</comment>
<evidence type="ECO:0000313" key="1">
    <source>
        <dbReference type="EMBL" id="KAJ0172698.1"/>
    </source>
</evidence>
<keyword evidence="2" id="KW-1185">Reference proteome</keyword>
<organism evidence="1 2">
    <name type="scientific">Dendrolimus kikuchii</name>
    <dbReference type="NCBI Taxonomy" id="765133"/>
    <lineage>
        <taxon>Eukaryota</taxon>
        <taxon>Metazoa</taxon>
        <taxon>Ecdysozoa</taxon>
        <taxon>Arthropoda</taxon>
        <taxon>Hexapoda</taxon>
        <taxon>Insecta</taxon>
        <taxon>Pterygota</taxon>
        <taxon>Neoptera</taxon>
        <taxon>Endopterygota</taxon>
        <taxon>Lepidoptera</taxon>
        <taxon>Glossata</taxon>
        <taxon>Ditrysia</taxon>
        <taxon>Bombycoidea</taxon>
        <taxon>Lasiocampidae</taxon>
        <taxon>Dendrolimus</taxon>
    </lineage>
</organism>
<gene>
    <name evidence="1" type="ORF">K1T71_011837</name>
</gene>
<sequence>MLNSIPQTATVKVNLDLIDFNTVPHVWLRIYPLAKQSRESFYSLIFRCVFCILGLYTLLIIWTVIWVFIIHSFEGPYEAQTSIDFEENQNQLVIDLATELRLITPLSPKWKDAITKRIEDERQLTIVAVAKGAKLHPGEFWDLSGTFLFTIYVMTALGFGAPVPHTLWGRTSALLYALLAVPIHLYLMLNISTCVIAHVDACTNNLRNKLSERKPFAGRKSTLEMISQNPNYSRDSEILHAKYNSCFRKMIMVQIHIFKVGGS</sequence>
<dbReference type="EMBL" id="CM034407">
    <property type="protein sequence ID" value="KAJ0172698.1"/>
    <property type="molecule type" value="Genomic_DNA"/>
</dbReference>
<accession>A0ACC1CM77</accession>
<evidence type="ECO:0000313" key="2">
    <source>
        <dbReference type="Proteomes" id="UP000824533"/>
    </source>
</evidence>
<proteinExistence type="predicted"/>
<protein>
    <submittedName>
        <fullName evidence="1">Uncharacterized protein</fullName>
    </submittedName>
</protein>
<reference evidence="1 2" key="1">
    <citation type="journal article" date="2021" name="Front. Genet.">
        <title>Chromosome-Level Genome Assembly Reveals Significant Gene Expansion in the Toll and IMD Signaling Pathways of Dendrolimus kikuchii.</title>
        <authorList>
            <person name="Zhou J."/>
            <person name="Wu P."/>
            <person name="Xiong Z."/>
            <person name="Liu N."/>
            <person name="Zhao N."/>
            <person name="Ji M."/>
            <person name="Qiu Y."/>
            <person name="Yang B."/>
        </authorList>
    </citation>
    <scope>NUCLEOTIDE SEQUENCE [LARGE SCALE GENOMIC DNA]</scope>
    <source>
        <strain evidence="1">Ann1</strain>
    </source>
</reference>